<sequence>MKTSPSSGRTRTRLRSLVATWSVVALAVTGVSLGGASLAQADTAPADPSDPATPVTVSADGLPSPQIDGVIWSMAMVGDLVYVGGEFTTARPAGSQPGQNTVARSNMMAFDVTTGVMTDFAPTFDGQILSVAVSPDQRRIYVAGEFRSVNDQPRDRVAAFDAATGALLPFAPPMNYHVHAVVATNSTVFVGGNFSGVGSVDRGRLAAFDVASGELLDWAPEATGGVVDSMTVNPEGTKVVVGGGFTELNGSDDPGYGLGMLDAVTGASLPFETNQWVRNGTDAGAIHTLATDGTYVYGGGWTYGKEGGTWEGVFAASWDAGKVHWLNDCHGDTYGVFPIGDVIYVANHAHYCENIDGVRQDDGRVGSYPYYRAIAFGREPTGTASWEPDQGRYYSFEGQPTSAQLGWYPSINAGSYTGQNQGPWAVTGNTDYVVMGGEFTRVNGTSQQGLTRFTVSDNAPNDQGPYLFDETYPLNVRSTAAGEVRISWSTNQDIDNEYLEYRLYRDEVAGANRIHTRQVEARFWNPFTMGHTDTGLVPGSTHRYRVQVLDPFGNVANSPWTEVTVASTGTDSDYVTAVYEDEPTDYWRMDEISERTIEDYAERIVEDNVGFHLLAASAGATDGIDGAIAGDDDGSVTFDGTSTGYATTRTTDNPPDLFSVEAWFRTTTGTGGRIIGWANNSDRRPKHDRQLYMDDAGHIHFGVKPNENREVVSSPGTYNDGTWHHVVGTLSKAGMTLYLDGVAVGSRADVTVGEHLSRGYWRLGGFTVDGWPSAPTSAYFDGDIDEVAIYKTELSAARVAVHHEAGAGDEPPNTVPTAAFTTATEGLRVTVDGTGSSDPDGTIASYAWTFGDGDGATATGPTAGHTYATAGTYGVTLTVKDDDGGTRRLTKEVTVPEPVEVPNQAPTAAFDVDADELTVSVDASTSSDPDGSIASYAWAFGDGNTATGRTAEHTYTAAGTHGITLTVVDDEGARKTLTKQVTVTAPSPEPEPEPEPEPTRPTEPTYGFFLNDAWTTRANHVFMYGRPADAVLIGDWDGDGTDSITVRRGNVFYVNNAPRGGAAESVFVYGRPGDTVLVGDWDGDGVDTLAVRRGAQYHVKNDLSSGPADQVVAYGRSGDQVVVGDWNNDGKDTFAVRRGAQYFVKNSIAPGNADQVVVYGRADDITLAGDWDGDGKDTFAVRRGATYYVKNSIAPGNADIELRYGRATDEVYVGDWNGDGRDTLGIRRLP</sequence>
<reference evidence="11 12" key="1">
    <citation type="submission" date="2019-10" db="EMBL/GenBank/DDBJ databases">
        <title>Georgenia wutianyii sp. nov. and Georgenia yuyongxinii sp. nov. isolated from plateau pika (Ochotona curzoniae) in the Qinghai-Tibet plateau of China.</title>
        <authorList>
            <person name="Tian Z."/>
        </authorList>
    </citation>
    <scope>NUCLEOTIDE SEQUENCE [LARGE SCALE GENOMIC DNA]</scope>
    <source>
        <strain evidence="11 12">JCM 19765</strain>
    </source>
</reference>
<evidence type="ECO:0000256" key="3">
    <source>
        <dbReference type="ARBA" id="ARBA00023157"/>
    </source>
</evidence>
<organism evidence="11 12">
    <name type="scientific">Georgenia subflava</name>
    <dbReference type="NCBI Taxonomy" id="1622177"/>
    <lineage>
        <taxon>Bacteria</taxon>
        <taxon>Bacillati</taxon>
        <taxon>Actinomycetota</taxon>
        <taxon>Actinomycetes</taxon>
        <taxon>Micrococcales</taxon>
        <taxon>Bogoriellaceae</taxon>
        <taxon>Georgenia</taxon>
    </lineage>
</organism>
<feature type="domain" description="PKD" evidence="9">
    <location>
        <begin position="812"/>
        <end position="895"/>
    </location>
</feature>
<evidence type="ECO:0000256" key="8">
    <source>
        <dbReference type="SAM" id="SignalP"/>
    </source>
</evidence>
<dbReference type="SUPFAM" id="SSF49265">
    <property type="entry name" value="Fibronectin type III"/>
    <property type="match status" value="1"/>
</dbReference>
<keyword evidence="6" id="KW-0119">Carbohydrate metabolism</keyword>
<dbReference type="InterPro" id="IPR028994">
    <property type="entry name" value="Integrin_alpha_N"/>
</dbReference>
<evidence type="ECO:0000256" key="2">
    <source>
        <dbReference type="ARBA" id="ARBA00022729"/>
    </source>
</evidence>
<feature type="region of interest" description="Disordered" evidence="7">
    <location>
        <begin position="41"/>
        <end position="61"/>
    </location>
</feature>
<dbReference type="InterPro" id="IPR035986">
    <property type="entry name" value="PKD_dom_sf"/>
</dbReference>
<evidence type="ECO:0000256" key="4">
    <source>
        <dbReference type="ARBA" id="ARBA00023273"/>
    </source>
</evidence>
<dbReference type="PANTHER" id="PTHR31778:SF2">
    <property type="entry name" value="BUD SITE SELECTION PROTEIN RAX2"/>
    <property type="match status" value="1"/>
</dbReference>
<dbReference type="InterPro" id="IPR003961">
    <property type="entry name" value="FN3_dom"/>
</dbReference>
<keyword evidence="12" id="KW-1185">Reference proteome</keyword>
<dbReference type="CDD" id="cd00110">
    <property type="entry name" value="LamG"/>
    <property type="match status" value="1"/>
</dbReference>
<feature type="signal peptide" evidence="8">
    <location>
        <begin position="1"/>
        <end position="41"/>
    </location>
</feature>
<evidence type="ECO:0000313" key="11">
    <source>
        <dbReference type="EMBL" id="MPV36572.1"/>
    </source>
</evidence>
<evidence type="ECO:0000256" key="6">
    <source>
        <dbReference type="ARBA" id="ARBA00023326"/>
    </source>
</evidence>
<dbReference type="InterPro" id="IPR036116">
    <property type="entry name" value="FN3_sf"/>
</dbReference>
<dbReference type="InterPro" id="IPR006558">
    <property type="entry name" value="LamG-like"/>
</dbReference>
<protein>
    <submittedName>
        <fullName evidence="11">PKD domain-containing protein</fullName>
    </submittedName>
</protein>
<dbReference type="InterPro" id="IPR013320">
    <property type="entry name" value="ConA-like_dom_sf"/>
</dbReference>
<name>A0A6N7EDT1_9MICO</name>
<feature type="region of interest" description="Disordered" evidence="7">
    <location>
        <begin position="982"/>
        <end position="1003"/>
    </location>
</feature>
<dbReference type="AlphaFoldDB" id="A0A6N7EDT1"/>
<dbReference type="PROSITE" id="PS50093">
    <property type="entry name" value="PKD"/>
    <property type="match status" value="2"/>
</dbReference>
<evidence type="ECO:0000259" key="9">
    <source>
        <dbReference type="PROSITE" id="PS50093"/>
    </source>
</evidence>
<dbReference type="SMART" id="SM00560">
    <property type="entry name" value="LamGL"/>
    <property type="match status" value="1"/>
</dbReference>
<dbReference type="InterPro" id="IPR000601">
    <property type="entry name" value="PKD_dom"/>
</dbReference>
<evidence type="ECO:0000259" key="10">
    <source>
        <dbReference type="PROSITE" id="PS50853"/>
    </source>
</evidence>
<dbReference type="PANTHER" id="PTHR31778">
    <property type="entry name" value="BUD SITE SELECTION PROTEIN RAX2"/>
    <property type="match status" value="1"/>
</dbReference>
<dbReference type="RefSeq" id="WP_152196654.1">
    <property type="nucleotide sequence ID" value="NZ_VUKD01000007.1"/>
</dbReference>
<accession>A0A6N7EDT1</accession>
<dbReference type="GO" id="GO:0000272">
    <property type="term" value="P:polysaccharide catabolic process"/>
    <property type="evidence" value="ECO:0007669"/>
    <property type="project" value="UniProtKB-KW"/>
</dbReference>
<proteinExistence type="predicted"/>
<comment type="caution">
    <text evidence="11">The sequence shown here is derived from an EMBL/GenBank/DDBJ whole genome shotgun (WGS) entry which is preliminary data.</text>
</comment>
<dbReference type="SUPFAM" id="SSF49899">
    <property type="entry name" value="Concanavalin A-like lectins/glucanases"/>
    <property type="match status" value="1"/>
</dbReference>
<keyword evidence="2 8" id="KW-0732">Signal</keyword>
<feature type="chain" id="PRO_5026955963" evidence="8">
    <location>
        <begin position="42"/>
        <end position="1230"/>
    </location>
</feature>
<feature type="domain" description="PKD" evidence="9">
    <location>
        <begin position="902"/>
        <end position="986"/>
    </location>
</feature>
<dbReference type="GO" id="GO:0016798">
    <property type="term" value="F:hydrolase activity, acting on glycosyl bonds"/>
    <property type="evidence" value="ECO:0007669"/>
    <property type="project" value="UniProtKB-KW"/>
</dbReference>
<dbReference type="GO" id="GO:0042995">
    <property type="term" value="C:cell projection"/>
    <property type="evidence" value="ECO:0007669"/>
    <property type="project" value="UniProtKB-SubCell"/>
</dbReference>
<evidence type="ECO:0000313" key="12">
    <source>
        <dbReference type="Proteomes" id="UP000437709"/>
    </source>
</evidence>
<keyword evidence="5" id="KW-0326">Glycosidase</keyword>
<dbReference type="Proteomes" id="UP000437709">
    <property type="component" value="Unassembled WGS sequence"/>
</dbReference>
<dbReference type="Gene3D" id="2.60.40.10">
    <property type="entry name" value="Immunoglobulins"/>
    <property type="match status" value="3"/>
</dbReference>
<dbReference type="EMBL" id="WHPC01000014">
    <property type="protein sequence ID" value="MPV36572.1"/>
    <property type="molecule type" value="Genomic_DNA"/>
</dbReference>
<dbReference type="SUPFAM" id="SSF49299">
    <property type="entry name" value="PKD domain"/>
    <property type="match status" value="2"/>
</dbReference>
<dbReference type="SUPFAM" id="SSF50969">
    <property type="entry name" value="YVTN repeat-like/Quinoprotein amine dehydrogenase"/>
    <property type="match status" value="1"/>
</dbReference>
<keyword evidence="5" id="KW-0378">Hydrolase</keyword>
<dbReference type="InterPro" id="IPR013783">
    <property type="entry name" value="Ig-like_fold"/>
</dbReference>
<keyword evidence="3" id="KW-1015">Disulfide bond</keyword>
<dbReference type="Pfam" id="PF13385">
    <property type="entry name" value="Laminin_G_3"/>
    <property type="match status" value="1"/>
</dbReference>
<evidence type="ECO:0000256" key="1">
    <source>
        <dbReference type="ARBA" id="ARBA00004316"/>
    </source>
</evidence>
<dbReference type="Gene3D" id="2.60.120.200">
    <property type="match status" value="1"/>
</dbReference>
<dbReference type="Pfam" id="PF18911">
    <property type="entry name" value="PKD_4"/>
    <property type="match status" value="2"/>
</dbReference>
<dbReference type="OrthoDB" id="9802683at2"/>
<feature type="domain" description="Fibronectin type-III" evidence="10">
    <location>
        <begin position="470"/>
        <end position="571"/>
    </location>
</feature>
<gene>
    <name evidence="11" type="ORF">GB881_05805</name>
</gene>
<dbReference type="SMART" id="SM00089">
    <property type="entry name" value="PKD"/>
    <property type="match status" value="2"/>
</dbReference>
<keyword evidence="6" id="KW-0624">Polysaccharide degradation</keyword>
<dbReference type="InterPro" id="IPR022409">
    <property type="entry name" value="PKD/Chitinase_dom"/>
</dbReference>
<dbReference type="InterPro" id="IPR001791">
    <property type="entry name" value="Laminin_G"/>
</dbReference>
<feature type="compositionally biased region" description="Low complexity" evidence="7">
    <location>
        <begin position="41"/>
        <end position="56"/>
    </location>
</feature>
<evidence type="ECO:0000256" key="7">
    <source>
        <dbReference type="SAM" id="MobiDB-lite"/>
    </source>
</evidence>
<dbReference type="CDD" id="cd00063">
    <property type="entry name" value="FN3"/>
    <property type="match status" value="1"/>
</dbReference>
<dbReference type="PROSITE" id="PS50853">
    <property type="entry name" value="FN3"/>
    <property type="match status" value="1"/>
</dbReference>
<keyword evidence="4" id="KW-0966">Cell projection</keyword>
<dbReference type="SMART" id="SM00282">
    <property type="entry name" value="LamG"/>
    <property type="match status" value="1"/>
</dbReference>
<evidence type="ECO:0000256" key="5">
    <source>
        <dbReference type="ARBA" id="ARBA00023295"/>
    </source>
</evidence>
<comment type="subcellular location">
    <subcellularLocation>
        <location evidence="1">Cell projection</location>
    </subcellularLocation>
</comment>
<dbReference type="GO" id="GO:1902929">
    <property type="term" value="C:plasma membrane of growing cell tip"/>
    <property type="evidence" value="ECO:0007669"/>
    <property type="project" value="TreeGrafter"/>
</dbReference>
<dbReference type="CDD" id="cd00146">
    <property type="entry name" value="PKD"/>
    <property type="match status" value="2"/>
</dbReference>
<dbReference type="SUPFAM" id="SSF69318">
    <property type="entry name" value="Integrin alpha N-terminal domain"/>
    <property type="match status" value="1"/>
</dbReference>
<dbReference type="InterPro" id="IPR011044">
    <property type="entry name" value="Quino_amine_DH_bsu"/>
</dbReference>